<evidence type="ECO:0000313" key="2">
    <source>
        <dbReference type="Proteomes" id="UP000265520"/>
    </source>
</evidence>
<dbReference type="GO" id="GO:0008168">
    <property type="term" value="F:methyltransferase activity"/>
    <property type="evidence" value="ECO:0007669"/>
    <property type="project" value="UniProtKB-KW"/>
</dbReference>
<reference evidence="1 2" key="1">
    <citation type="journal article" date="2018" name="Front. Plant Sci.">
        <title>Red Clover (Trifolium pratense) and Zigzag Clover (T. medium) - A Picture of Genomic Similarities and Differences.</title>
        <authorList>
            <person name="Dluhosova J."/>
            <person name="Istvanek J."/>
            <person name="Nedelnik J."/>
            <person name="Repkova J."/>
        </authorList>
    </citation>
    <scope>NUCLEOTIDE SEQUENCE [LARGE SCALE GENOMIC DNA]</scope>
    <source>
        <strain evidence="2">cv. 10/8</strain>
        <tissue evidence="1">Leaf</tissue>
    </source>
</reference>
<sequence>NPWDALKFSGNARIHLDSFLSVFNISGLPDEYYRNGTSNVTFDSGIYFVTLFSI</sequence>
<keyword evidence="2" id="KW-1185">Reference proteome</keyword>
<evidence type="ECO:0000313" key="1">
    <source>
        <dbReference type="EMBL" id="MCI35118.1"/>
    </source>
</evidence>
<keyword evidence="1" id="KW-0489">Methyltransferase</keyword>
<protein>
    <submittedName>
        <fullName evidence="1">Rubisco large subunit N-methyltransferase</fullName>
    </submittedName>
</protein>
<dbReference type="GO" id="GO:0032259">
    <property type="term" value="P:methylation"/>
    <property type="evidence" value="ECO:0007669"/>
    <property type="project" value="UniProtKB-KW"/>
</dbReference>
<keyword evidence="1" id="KW-0808">Transferase</keyword>
<feature type="non-terminal residue" evidence="1">
    <location>
        <position position="1"/>
    </location>
</feature>
<organism evidence="1 2">
    <name type="scientific">Trifolium medium</name>
    <dbReference type="NCBI Taxonomy" id="97028"/>
    <lineage>
        <taxon>Eukaryota</taxon>
        <taxon>Viridiplantae</taxon>
        <taxon>Streptophyta</taxon>
        <taxon>Embryophyta</taxon>
        <taxon>Tracheophyta</taxon>
        <taxon>Spermatophyta</taxon>
        <taxon>Magnoliopsida</taxon>
        <taxon>eudicotyledons</taxon>
        <taxon>Gunneridae</taxon>
        <taxon>Pentapetalae</taxon>
        <taxon>rosids</taxon>
        <taxon>fabids</taxon>
        <taxon>Fabales</taxon>
        <taxon>Fabaceae</taxon>
        <taxon>Papilionoideae</taxon>
        <taxon>50 kb inversion clade</taxon>
        <taxon>NPAAA clade</taxon>
        <taxon>Hologalegina</taxon>
        <taxon>IRL clade</taxon>
        <taxon>Trifolieae</taxon>
        <taxon>Trifolium</taxon>
    </lineage>
</organism>
<dbReference type="EMBL" id="LXQA010220451">
    <property type="protein sequence ID" value="MCI35118.1"/>
    <property type="molecule type" value="Genomic_DNA"/>
</dbReference>
<dbReference type="AlphaFoldDB" id="A0A392RES3"/>
<proteinExistence type="predicted"/>
<name>A0A392RES3_9FABA</name>
<dbReference type="Proteomes" id="UP000265520">
    <property type="component" value="Unassembled WGS sequence"/>
</dbReference>
<comment type="caution">
    <text evidence="1">The sequence shown here is derived from an EMBL/GenBank/DDBJ whole genome shotgun (WGS) entry which is preliminary data.</text>
</comment>
<accession>A0A392RES3</accession>